<dbReference type="RefSeq" id="WP_012744913.1">
    <property type="nucleotide sequence ID" value="NC_012785.1"/>
</dbReference>
<sequence>MNKATILLAFFVLAFSIVFGYSSRDLDWMVAESEHFIYVYHAEASELLAIVSRIAEETYVELQTLFGNIPHDKVIFILTTYEDFSNGYAESTGRMRVISLGNNYYMRFDEYWLRTVITHELSHVFHLSRVSNVLKPIKIALSRFVSPQALSPAWLIEGIAQLGSEYCGADTYDHRRLSFMLDQLELPNPFENETIISGYNPVGGEAYYNFGYAFVSYLVEHYGMQKFRDFLRLRDGIEVLLGIDYAFKKVYNKTFEQLKTEFVEAEREKYKEKLKTDFSYVEYITTKDNFVSVEKAIFKKENFYYLIYDRRMRISRIFKDDVNIFSTTKRITDFSALNGFIAFTTLERVGDTLESRLYFLENGKLNFSGISHVLAVEILSKDLLVILKNDFGKLTLSTLSLKNKRELKIYSAPDELVYISQLTANDGARFLAFRMNDSGKHYVGIYNFLQKKLELYEVNTDVALGSWNNDTFLVALSDKTGTKIGEFDPENGKCFVVARFPRYCEYPLKNRNELLVVSQNNGRKLFKVEKTNVIETIEFISKKPREQVKYDSRFLITKKYSPLNNMRFLTLVPYGKGIGGIFEDYLSTSQVFMGLDLEDGIKDPAFTVGLSSRDYSKLDLQTDLTVSASELRLSFSISRDYAIFSNFSVGWVLRYGIPFYMVFNTNATFADSIELFGGVSALSSVISFSGKQTDDTNALELSLALSLSYRRKNWLISSQNLSRLVLFGDAAIFPVKFGSFYSESPLVFAGDLEFQYLNSRRNLSLPGNILVFSREGYGFMTSTMIDSEDFQWQVSLYKFETLYPYLAFSLEIRFGFSFGSTGILPYFSCEVK</sequence>
<organism evidence="1 2">
    <name type="scientific">Kosmotoga olearia (strain ATCC BAA-1733 / DSM 21960 / TBF 19.5.1)</name>
    <dbReference type="NCBI Taxonomy" id="521045"/>
    <lineage>
        <taxon>Bacteria</taxon>
        <taxon>Thermotogati</taxon>
        <taxon>Thermotogota</taxon>
        <taxon>Thermotogae</taxon>
        <taxon>Kosmotogales</taxon>
        <taxon>Kosmotogaceae</taxon>
        <taxon>Kosmotoga</taxon>
    </lineage>
</organism>
<gene>
    <name evidence="1" type="ordered locus">Kole_0401</name>
</gene>
<dbReference type="EMBL" id="CP001634">
    <property type="protein sequence ID" value="ACR79126.1"/>
    <property type="molecule type" value="Genomic_DNA"/>
</dbReference>
<evidence type="ECO:0000313" key="1">
    <source>
        <dbReference type="EMBL" id="ACR79126.1"/>
    </source>
</evidence>
<dbReference type="STRING" id="521045.Kole_0401"/>
<evidence type="ECO:0008006" key="3">
    <source>
        <dbReference type="Google" id="ProtNLM"/>
    </source>
</evidence>
<dbReference type="Proteomes" id="UP000002382">
    <property type="component" value="Chromosome"/>
</dbReference>
<dbReference type="InterPro" id="IPR027268">
    <property type="entry name" value="Peptidase_M4/M1_CTD_sf"/>
</dbReference>
<dbReference type="KEGG" id="kol:Kole_0401"/>
<proteinExistence type="predicted"/>
<keyword evidence="2" id="KW-1185">Reference proteome</keyword>
<reference evidence="1 2" key="2">
    <citation type="journal article" date="2011" name="J. Bacteriol.">
        <title>Genome Sequence of Kosmotoga olearia Strain TBF 19.5.1, a Thermophilic Bacterium with a Wide Growth Temperature Range, Isolated from the Troll B Oil Platform in the North Sea.</title>
        <authorList>
            <person name="Swithers K.S."/>
            <person name="Dipippo J.L."/>
            <person name="Bruce D.C."/>
            <person name="Detter C."/>
            <person name="Tapia R."/>
            <person name="Han S."/>
            <person name="Goodwin L.A."/>
            <person name="Han J."/>
            <person name="Woyke T."/>
            <person name="Pitluck S."/>
            <person name="Pennacchio L."/>
            <person name="Nolan M."/>
            <person name="Mikhailova N."/>
            <person name="Land M.L."/>
            <person name="Nesbo C.L."/>
            <person name="Gogarten J.P."/>
            <person name="Noll K.M."/>
        </authorList>
    </citation>
    <scope>NUCLEOTIDE SEQUENCE [LARGE SCALE GENOMIC DNA]</scope>
    <source>
        <strain evidence="2">ATCC BAA-1733 / DSM 21960 / TBF 19.5.1</strain>
    </source>
</reference>
<accession>C5CDV7</accession>
<dbReference type="HOGENOM" id="CLU_344129_0_0_0"/>
<name>C5CDV7_KOSOT</name>
<reference evidence="1 2" key="1">
    <citation type="submission" date="2009-06" db="EMBL/GenBank/DDBJ databases">
        <title>Complete sequence of Thermotogales bacterium TBF 19.5.1.</title>
        <authorList>
            <consortium name="US DOE Joint Genome Institute"/>
            <person name="Lucas S."/>
            <person name="Copeland A."/>
            <person name="Lapidus A."/>
            <person name="Glavina del Rio T."/>
            <person name="Tice H."/>
            <person name="Bruce D."/>
            <person name="Goodwin L."/>
            <person name="Pitluck S."/>
            <person name="Chertkov O."/>
            <person name="Brettin T."/>
            <person name="Detter J.C."/>
            <person name="Han C."/>
            <person name="Schmutz J."/>
            <person name="Larimer F."/>
            <person name="Land M."/>
            <person name="Hauser L."/>
            <person name="Kyrpides N."/>
            <person name="Ovchinnikova G."/>
            <person name="Noll K."/>
        </authorList>
    </citation>
    <scope>NUCLEOTIDE SEQUENCE [LARGE SCALE GENOMIC DNA]</scope>
    <source>
        <strain evidence="2">ATCC BAA-1733 / DSM 21960 / TBF 19.5.1</strain>
    </source>
</reference>
<protein>
    <recommendedName>
        <fullName evidence="3">Peptidase MA-like domain-containing protein</fullName>
    </recommendedName>
</protein>
<evidence type="ECO:0000313" key="2">
    <source>
        <dbReference type="Proteomes" id="UP000002382"/>
    </source>
</evidence>
<dbReference type="AlphaFoldDB" id="C5CDV7"/>
<dbReference type="eggNOG" id="COG0501">
    <property type="taxonomic scope" value="Bacteria"/>
</dbReference>
<dbReference type="OrthoDB" id="39251at2"/>
<dbReference type="Gene3D" id="1.10.390.10">
    <property type="entry name" value="Neutral Protease Domain 2"/>
    <property type="match status" value="1"/>
</dbReference>